<sequence>MDSAVVTSRCDASPSCMRSSARARAIERAGDGRRRCDGRSTRARSRVTRAERENARDGSEDDAPDARAASTEKKPLPGSGVNLYDPVATMSRMLTRRFGIVGGLGLVAALGAVEGGEIIKALLERDVEASGETFDVESRAGVVGISASDSRIGGGKSASRGDFVGVNLVFTDAESGTEYLNTKKSGRPVAFTFEKGKLIPPICQAVEDGVRTMKRGGVRRVYAPSEAAFGERGIVLADGTRIPGNRDLLIDVTLEEVSPGYV</sequence>
<evidence type="ECO:0000313" key="5">
    <source>
        <dbReference type="Proteomes" id="UP000009170"/>
    </source>
</evidence>
<dbReference type="Proteomes" id="UP000009170">
    <property type="component" value="Unassembled WGS sequence"/>
</dbReference>
<dbReference type="GO" id="GO:0009507">
    <property type="term" value="C:chloroplast"/>
    <property type="evidence" value="ECO:0007669"/>
    <property type="project" value="TreeGrafter"/>
</dbReference>
<proteinExistence type="predicted"/>
<dbReference type="EC" id="5.2.1.8" evidence="1"/>
<keyword evidence="1 4" id="KW-0413">Isomerase</keyword>
<keyword evidence="5" id="KW-1185">Reference proteome</keyword>
<protein>
    <recommendedName>
        <fullName evidence="1">peptidylprolyl isomerase</fullName>
        <ecNumber evidence="1">5.2.1.8</ecNumber>
    </recommendedName>
</protein>
<reference evidence="4 5" key="2">
    <citation type="journal article" date="2014" name="BMC Genomics">
        <title>An improved genome of the model marine alga Ostreococcus tauri unfolds by assessing Illumina de novo assemblies.</title>
        <authorList>
            <person name="Blanc-Mathieu R."/>
            <person name="Verhelst B."/>
            <person name="Derelle E."/>
            <person name="Rombauts S."/>
            <person name="Bouget F.Y."/>
            <person name="Carre I."/>
            <person name="Chateau A."/>
            <person name="Eyre-Walker A."/>
            <person name="Grimsley N."/>
            <person name="Moreau H."/>
            <person name="Piegu B."/>
            <person name="Rivals E."/>
            <person name="Schackwitz W."/>
            <person name="Van de Peer Y."/>
            <person name="Piganeau G."/>
        </authorList>
    </citation>
    <scope>NUCLEOTIDE SEQUENCE [LARGE SCALE GENOMIC DNA]</scope>
    <source>
        <strain evidence="5">OTTH 0595 / CCAP 157/2 / RCC745</strain>
    </source>
</reference>
<dbReference type="Pfam" id="PF00254">
    <property type="entry name" value="FKBP_C"/>
    <property type="match status" value="1"/>
</dbReference>
<evidence type="ECO:0000313" key="4">
    <source>
        <dbReference type="EMBL" id="CEG00261.1"/>
    </source>
</evidence>
<evidence type="ECO:0000256" key="2">
    <source>
        <dbReference type="SAM" id="MobiDB-lite"/>
    </source>
</evidence>
<name>A0A096P7S9_OSTTA</name>
<keyword evidence="1" id="KW-0697">Rotamase</keyword>
<accession>A0A096P7S9</accession>
<dbReference type="InterPro" id="IPR046357">
    <property type="entry name" value="PPIase_dom_sf"/>
</dbReference>
<dbReference type="OrthoDB" id="1902587at2759"/>
<dbReference type="InterPro" id="IPR053111">
    <property type="entry name" value="Chloro_FKBP-type_PPIase"/>
</dbReference>
<comment type="caution">
    <text evidence="4">The sequence shown here is derived from an EMBL/GenBank/DDBJ whole genome shotgun (WGS) entry which is preliminary data.</text>
</comment>
<gene>
    <name evidence="4" type="ORF">OT_ostta16g00320</name>
</gene>
<dbReference type="InterPro" id="IPR001179">
    <property type="entry name" value="PPIase_FKBP_dom"/>
</dbReference>
<dbReference type="EMBL" id="CAID01000016">
    <property type="protein sequence ID" value="CEG00261.1"/>
    <property type="molecule type" value="Genomic_DNA"/>
</dbReference>
<evidence type="ECO:0000259" key="3">
    <source>
        <dbReference type="PROSITE" id="PS50059"/>
    </source>
</evidence>
<evidence type="ECO:0000256" key="1">
    <source>
        <dbReference type="PROSITE-ProRule" id="PRU00277"/>
    </source>
</evidence>
<dbReference type="InParanoid" id="A0A096P7S9"/>
<dbReference type="PANTHER" id="PTHR47598">
    <property type="entry name" value="PEPTIDYL-PROLYL CIS-TRANS ISOMERASE FKBP17-2, CHLOROPLASTIC"/>
    <property type="match status" value="1"/>
</dbReference>
<dbReference type="PROSITE" id="PS50059">
    <property type="entry name" value="FKBP_PPIASE"/>
    <property type="match status" value="1"/>
</dbReference>
<dbReference type="AlphaFoldDB" id="A0A096P7S9"/>
<dbReference type="KEGG" id="ota:OT_ostta16g00320"/>
<dbReference type="GO" id="GO:0003755">
    <property type="term" value="F:peptidyl-prolyl cis-trans isomerase activity"/>
    <property type="evidence" value="ECO:0007669"/>
    <property type="project" value="UniProtKB-KW"/>
</dbReference>
<dbReference type="GeneID" id="9831146"/>
<dbReference type="Gene3D" id="3.10.50.40">
    <property type="match status" value="1"/>
</dbReference>
<feature type="region of interest" description="Disordered" evidence="2">
    <location>
        <begin position="1"/>
        <end position="80"/>
    </location>
</feature>
<feature type="compositionally biased region" description="Basic and acidic residues" evidence="2">
    <location>
        <begin position="48"/>
        <end position="58"/>
    </location>
</feature>
<feature type="domain" description="PPIase FKBP-type" evidence="3">
    <location>
        <begin position="161"/>
        <end position="258"/>
    </location>
</feature>
<dbReference type="RefSeq" id="XP_022840284.1">
    <property type="nucleotide sequence ID" value="XM_022985083.1"/>
</dbReference>
<dbReference type="PANTHER" id="PTHR47598:SF1">
    <property type="entry name" value="PEPTIDYL-PROLYL CIS-TRANS ISOMERASE FKBP17-2, CHLOROPLASTIC"/>
    <property type="match status" value="1"/>
</dbReference>
<dbReference type="STRING" id="70448.A0A096P7S9"/>
<dbReference type="SUPFAM" id="SSF54534">
    <property type="entry name" value="FKBP-like"/>
    <property type="match status" value="1"/>
</dbReference>
<feature type="compositionally biased region" description="Basic and acidic residues" evidence="2">
    <location>
        <begin position="24"/>
        <end position="40"/>
    </location>
</feature>
<reference evidence="5" key="1">
    <citation type="journal article" date="2006" name="Proc. Natl. Acad. Sci. U.S.A.">
        <title>Genome analysis of the smallest free-living eukaryote Ostreococcus tauri unveils many unique features.</title>
        <authorList>
            <person name="Derelle E."/>
            <person name="Ferraz C."/>
            <person name="Rombauts S."/>
            <person name="Rouze P."/>
            <person name="Worden A.Z."/>
            <person name="Robbens S."/>
            <person name="Partensky F."/>
            <person name="Degroeve S."/>
            <person name="Echeynie S."/>
            <person name="Cooke R."/>
            <person name="Saeys Y."/>
            <person name="Wuyts J."/>
            <person name="Jabbari K."/>
            <person name="Bowler C."/>
            <person name="Panaud O."/>
            <person name="Piegu B."/>
            <person name="Ball S.G."/>
            <person name="Ral J.-P."/>
            <person name="Bouget F.-Y."/>
            <person name="Piganeau G."/>
            <person name="De Baets B."/>
            <person name="Picard A."/>
            <person name="Delseny M."/>
            <person name="Demaille J."/>
            <person name="Van de Peer Y."/>
            <person name="Moreau H."/>
        </authorList>
    </citation>
    <scope>NUCLEOTIDE SEQUENCE [LARGE SCALE GENOMIC DNA]</scope>
    <source>
        <strain evidence="5">OTTH 0595 / CCAP 157/2 / RCC745</strain>
    </source>
</reference>
<organism evidence="4 5">
    <name type="scientific">Ostreococcus tauri</name>
    <name type="common">Marine green alga</name>
    <dbReference type="NCBI Taxonomy" id="70448"/>
    <lineage>
        <taxon>Eukaryota</taxon>
        <taxon>Viridiplantae</taxon>
        <taxon>Chlorophyta</taxon>
        <taxon>Mamiellophyceae</taxon>
        <taxon>Mamiellales</taxon>
        <taxon>Bathycoccaceae</taxon>
        <taxon>Ostreococcus</taxon>
    </lineage>
</organism>
<comment type="catalytic activity">
    <reaction evidence="1">
        <text>[protein]-peptidylproline (omega=180) = [protein]-peptidylproline (omega=0)</text>
        <dbReference type="Rhea" id="RHEA:16237"/>
        <dbReference type="Rhea" id="RHEA-COMP:10747"/>
        <dbReference type="Rhea" id="RHEA-COMP:10748"/>
        <dbReference type="ChEBI" id="CHEBI:83833"/>
        <dbReference type="ChEBI" id="CHEBI:83834"/>
        <dbReference type="EC" id="5.2.1.8"/>
    </reaction>
</comment>